<dbReference type="Proteomes" id="UP001054837">
    <property type="component" value="Unassembled WGS sequence"/>
</dbReference>
<dbReference type="AlphaFoldDB" id="A0AAV4Q9D1"/>
<evidence type="ECO:0000313" key="1">
    <source>
        <dbReference type="EMBL" id="GIY05219.1"/>
    </source>
</evidence>
<keyword evidence="2" id="KW-1185">Reference proteome</keyword>
<gene>
    <name evidence="1" type="ORF">CDAR_586451</name>
</gene>
<dbReference type="EMBL" id="BPLQ01004066">
    <property type="protein sequence ID" value="GIY05219.1"/>
    <property type="molecule type" value="Genomic_DNA"/>
</dbReference>
<accession>A0AAV4Q9D1</accession>
<comment type="caution">
    <text evidence="1">The sequence shown here is derived from an EMBL/GenBank/DDBJ whole genome shotgun (WGS) entry which is preliminary data.</text>
</comment>
<evidence type="ECO:0000313" key="2">
    <source>
        <dbReference type="Proteomes" id="UP001054837"/>
    </source>
</evidence>
<name>A0AAV4Q9D1_9ARAC</name>
<protein>
    <submittedName>
        <fullName evidence="1">Uncharacterized protein</fullName>
    </submittedName>
</protein>
<proteinExistence type="predicted"/>
<reference evidence="1 2" key="1">
    <citation type="submission" date="2021-06" db="EMBL/GenBank/DDBJ databases">
        <title>Caerostris darwini draft genome.</title>
        <authorList>
            <person name="Kono N."/>
            <person name="Arakawa K."/>
        </authorList>
    </citation>
    <scope>NUCLEOTIDE SEQUENCE [LARGE SCALE GENOMIC DNA]</scope>
</reference>
<organism evidence="1 2">
    <name type="scientific">Caerostris darwini</name>
    <dbReference type="NCBI Taxonomy" id="1538125"/>
    <lineage>
        <taxon>Eukaryota</taxon>
        <taxon>Metazoa</taxon>
        <taxon>Ecdysozoa</taxon>
        <taxon>Arthropoda</taxon>
        <taxon>Chelicerata</taxon>
        <taxon>Arachnida</taxon>
        <taxon>Araneae</taxon>
        <taxon>Araneomorphae</taxon>
        <taxon>Entelegynae</taxon>
        <taxon>Araneoidea</taxon>
        <taxon>Araneidae</taxon>
        <taxon>Caerostris</taxon>
    </lineage>
</organism>
<sequence length="96" mass="10465">MESSRSAQHESEFRTVRAQASFESRTESPLDVAVILHALPSLLQSFVTFFGGKIVEGCEMHSQVFSPVPYEKSQGFLGTPEAAILVAKDTDSRGGF</sequence>